<gene>
    <name evidence="8 11" type="primary">fmt</name>
    <name evidence="11" type="ordered locus">Tph_c14280</name>
</gene>
<feature type="domain" description="Formyl transferase N-terminal" evidence="9">
    <location>
        <begin position="11"/>
        <end position="188"/>
    </location>
</feature>
<dbReference type="InterPro" id="IPR036477">
    <property type="entry name" value="Formyl_transf_N_sf"/>
</dbReference>
<evidence type="ECO:0000256" key="2">
    <source>
        <dbReference type="ARBA" id="ARBA00010699"/>
    </source>
</evidence>
<feature type="binding site" evidence="8">
    <location>
        <begin position="118"/>
        <end position="121"/>
    </location>
    <ligand>
        <name>(6S)-5,6,7,8-tetrahydrofolate</name>
        <dbReference type="ChEBI" id="CHEBI:57453"/>
    </ligand>
</feature>
<dbReference type="EC" id="2.1.2.9" evidence="3 8"/>
<dbReference type="Proteomes" id="UP000000467">
    <property type="component" value="Chromosome"/>
</dbReference>
<dbReference type="GO" id="GO:0004479">
    <property type="term" value="F:methionyl-tRNA formyltransferase activity"/>
    <property type="evidence" value="ECO:0007669"/>
    <property type="project" value="UniProtKB-UniRule"/>
</dbReference>
<comment type="function">
    <text evidence="1 8">Attaches a formyl group to the free amino group of methionyl-tRNA(fMet). The formyl group appears to play a dual role in the initiator identity of N-formylmethionyl-tRNA by promoting its recognition by IF2 and preventing the misappropriation of this tRNA by the elongation apparatus.</text>
</comment>
<reference evidence="11 12" key="1">
    <citation type="journal article" date="2012" name="BMC Genomics">
        <title>Genome-guided analysis of physiological and morphological traits of the fermentative acetate oxidizer Thermacetogenium phaeum.</title>
        <authorList>
            <person name="Oehler D."/>
            <person name="Poehlein A."/>
            <person name="Leimbach A."/>
            <person name="Muller N."/>
            <person name="Daniel R."/>
            <person name="Gottschalk G."/>
            <person name="Schink B."/>
        </authorList>
    </citation>
    <scope>NUCLEOTIDE SEQUENCE [LARGE SCALE GENOMIC DNA]</scope>
    <source>
        <strain evidence="12">ATCC BAA-254 / DSM 26808 / PB</strain>
    </source>
</reference>
<evidence type="ECO:0000256" key="1">
    <source>
        <dbReference type="ARBA" id="ARBA00002606"/>
    </source>
</evidence>
<feature type="domain" description="Formyl transferase C-terminal" evidence="10">
    <location>
        <begin position="213"/>
        <end position="312"/>
    </location>
</feature>
<organism evidence="11 12">
    <name type="scientific">Thermacetogenium phaeum (strain ATCC BAA-254 / DSM 26808 / PB)</name>
    <dbReference type="NCBI Taxonomy" id="1089553"/>
    <lineage>
        <taxon>Bacteria</taxon>
        <taxon>Bacillati</taxon>
        <taxon>Bacillota</taxon>
        <taxon>Clostridia</taxon>
        <taxon>Thermoanaerobacterales</taxon>
        <taxon>Thermoanaerobacteraceae</taxon>
        <taxon>Thermacetogenium</taxon>
    </lineage>
</organism>
<dbReference type="InterPro" id="IPR037022">
    <property type="entry name" value="Formyl_trans_C_sf"/>
</dbReference>
<evidence type="ECO:0000256" key="7">
    <source>
        <dbReference type="ARBA" id="ARBA00048558"/>
    </source>
</evidence>
<dbReference type="InterPro" id="IPR005794">
    <property type="entry name" value="Fmt"/>
</dbReference>
<evidence type="ECO:0000256" key="3">
    <source>
        <dbReference type="ARBA" id="ARBA00012261"/>
    </source>
</evidence>
<evidence type="ECO:0000256" key="5">
    <source>
        <dbReference type="ARBA" id="ARBA00022679"/>
    </source>
</evidence>
<dbReference type="GO" id="GO:0005829">
    <property type="term" value="C:cytosol"/>
    <property type="evidence" value="ECO:0007669"/>
    <property type="project" value="TreeGrafter"/>
</dbReference>
<evidence type="ECO:0000256" key="8">
    <source>
        <dbReference type="HAMAP-Rule" id="MF_00182"/>
    </source>
</evidence>
<dbReference type="InterPro" id="IPR011034">
    <property type="entry name" value="Formyl_transferase-like_C_sf"/>
</dbReference>
<evidence type="ECO:0000313" key="11">
    <source>
        <dbReference type="EMBL" id="AFV11637.1"/>
    </source>
</evidence>
<dbReference type="PANTHER" id="PTHR11138">
    <property type="entry name" value="METHIONYL-TRNA FORMYLTRANSFERASE"/>
    <property type="match status" value="1"/>
</dbReference>
<evidence type="ECO:0000259" key="9">
    <source>
        <dbReference type="Pfam" id="PF00551"/>
    </source>
</evidence>
<comment type="similarity">
    <text evidence="2 8">Belongs to the Fmt family.</text>
</comment>
<dbReference type="KEGG" id="tpz:Tph_c14280"/>
<protein>
    <recommendedName>
        <fullName evidence="4 8">Methionyl-tRNA formyltransferase</fullName>
        <ecNumber evidence="3 8">2.1.2.9</ecNumber>
    </recommendedName>
</protein>
<dbReference type="NCBIfam" id="TIGR00460">
    <property type="entry name" value="fmt"/>
    <property type="match status" value="1"/>
</dbReference>
<sequence length="320" mass="34630">MTGKGAAAILKILFMGTSSFGIPTLKRLKDTEWTLLGVVTRPDRPRGRGRRIAAPPVKEFAVECGLPFFQPEDAGELNRLLEGMKPLPDVIVVVAFGMLMPQPVLNLPRLGCINLHPSLLPAYRGAAPIERAVMNGERSTGVTTMFISPEMDAGDIILQEEVPIGENTTAGELASLLAEKGAALMLKTLSLLEEGSAPRRAQDHRLATYAPPIRREEELIDWKRSAGVIFNQIRGMNPRPGAYTVFKGKTLKVWRALVVSNKASGGEPGDVVALDPQEGFVVQTGSGRLLLTEVQPAGKNRMSGAEFLRGYRISPGMRLG</sequence>
<dbReference type="Gene3D" id="3.40.50.170">
    <property type="entry name" value="Formyl transferase, N-terminal domain"/>
    <property type="match status" value="1"/>
</dbReference>
<evidence type="ECO:0000256" key="4">
    <source>
        <dbReference type="ARBA" id="ARBA00016014"/>
    </source>
</evidence>
<dbReference type="eggNOG" id="COG0223">
    <property type="taxonomic scope" value="Bacteria"/>
</dbReference>
<dbReference type="Gene3D" id="3.10.25.10">
    <property type="entry name" value="Formyl transferase, C-terminal domain"/>
    <property type="match status" value="1"/>
</dbReference>
<dbReference type="AlphaFoldDB" id="K4LHU3"/>
<dbReference type="InterPro" id="IPR041711">
    <property type="entry name" value="Met-tRNA-FMT_N"/>
</dbReference>
<dbReference type="InterPro" id="IPR044135">
    <property type="entry name" value="Met-tRNA-FMT_C"/>
</dbReference>
<dbReference type="HOGENOM" id="CLU_033347_1_1_9"/>
<keyword evidence="12" id="KW-1185">Reference proteome</keyword>
<dbReference type="SUPFAM" id="SSF50486">
    <property type="entry name" value="FMT C-terminal domain-like"/>
    <property type="match status" value="1"/>
</dbReference>
<comment type="catalytic activity">
    <reaction evidence="7 8">
        <text>L-methionyl-tRNA(fMet) + (6R)-10-formyltetrahydrofolate = N-formyl-L-methionyl-tRNA(fMet) + (6S)-5,6,7,8-tetrahydrofolate + H(+)</text>
        <dbReference type="Rhea" id="RHEA:24380"/>
        <dbReference type="Rhea" id="RHEA-COMP:9952"/>
        <dbReference type="Rhea" id="RHEA-COMP:9953"/>
        <dbReference type="ChEBI" id="CHEBI:15378"/>
        <dbReference type="ChEBI" id="CHEBI:57453"/>
        <dbReference type="ChEBI" id="CHEBI:78530"/>
        <dbReference type="ChEBI" id="CHEBI:78844"/>
        <dbReference type="ChEBI" id="CHEBI:195366"/>
        <dbReference type="EC" id="2.1.2.9"/>
    </reaction>
</comment>
<keyword evidence="6 8" id="KW-0648">Protein biosynthesis</keyword>
<dbReference type="CDD" id="cd08646">
    <property type="entry name" value="FMT_core_Met-tRNA-FMT_N"/>
    <property type="match status" value="1"/>
</dbReference>
<evidence type="ECO:0000259" key="10">
    <source>
        <dbReference type="Pfam" id="PF02911"/>
    </source>
</evidence>
<dbReference type="HAMAP" id="MF_00182">
    <property type="entry name" value="Formyl_trans"/>
    <property type="match status" value="1"/>
</dbReference>
<name>K4LHU3_THEPS</name>
<keyword evidence="5 8" id="KW-0808">Transferase</keyword>
<proteinExistence type="inferred from homology"/>
<dbReference type="InterPro" id="IPR005793">
    <property type="entry name" value="Formyl_trans_C"/>
</dbReference>
<dbReference type="PANTHER" id="PTHR11138:SF5">
    <property type="entry name" value="METHIONYL-TRNA FORMYLTRANSFERASE, MITOCHONDRIAL"/>
    <property type="match status" value="1"/>
</dbReference>
<accession>K4LHU3</accession>
<evidence type="ECO:0000313" key="12">
    <source>
        <dbReference type="Proteomes" id="UP000000467"/>
    </source>
</evidence>
<dbReference type="SUPFAM" id="SSF53328">
    <property type="entry name" value="Formyltransferase"/>
    <property type="match status" value="1"/>
</dbReference>
<dbReference type="InterPro" id="IPR002376">
    <property type="entry name" value="Formyl_transf_N"/>
</dbReference>
<dbReference type="CDD" id="cd08704">
    <property type="entry name" value="Met_tRNA_FMT_C"/>
    <property type="match status" value="1"/>
</dbReference>
<dbReference type="RefSeq" id="WP_015050517.1">
    <property type="nucleotide sequence ID" value="NC_018870.1"/>
</dbReference>
<dbReference type="EMBL" id="CP003732">
    <property type="protein sequence ID" value="AFV11637.1"/>
    <property type="molecule type" value="Genomic_DNA"/>
</dbReference>
<evidence type="ECO:0000256" key="6">
    <source>
        <dbReference type="ARBA" id="ARBA00022917"/>
    </source>
</evidence>
<dbReference type="STRING" id="1089553.Tph_c14280"/>
<dbReference type="Pfam" id="PF00551">
    <property type="entry name" value="Formyl_trans_N"/>
    <property type="match status" value="1"/>
</dbReference>
<dbReference type="Pfam" id="PF02911">
    <property type="entry name" value="Formyl_trans_C"/>
    <property type="match status" value="1"/>
</dbReference>